<proteinExistence type="predicted"/>
<dbReference type="PROSITE" id="PS51318">
    <property type="entry name" value="TAT"/>
    <property type="match status" value="1"/>
</dbReference>
<comment type="caution">
    <text evidence="2">The sequence shown here is derived from an EMBL/GenBank/DDBJ whole genome shotgun (WGS) entry which is preliminary data.</text>
</comment>
<protein>
    <submittedName>
        <fullName evidence="2">Tat pathway signal protein</fullName>
    </submittedName>
</protein>
<dbReference type="EMBL" id="SACL01000001">
    <property type="protein sequence ID" value="RVT98577.1"/>
    <property type="molecule type" value="Genomic_DNA"/>
</dbReference>
<accession>A0A437MLM3</accession>
<dbReference type="InterPro" id="IPR006311">
    <property type="entry name" value="TAT_signal"/>
</dbReference>
<evidence type="ECO:0000313" key="2">
    <source>
        <dbReference type="EMBL" id="RVT98577.1"/>
    </source>
</evidence>
<dbReference type="OrthoDB" id="464386at2"/>
<keyword evidence="1" id="KW-0732">Signal</keyword>
<gene>
    <name evidence="2" type="ORF">EOD42_00200</name>
</gene>
<dbReference type="AlphaFoldDB" id="A0A437MLM3"/>
<dbReference type="Proteomes" id="UP000282957">
    <property type="component" value="Unassembled WGS sequence"/>
</dbReference>
<keyword evidence="3" id="KW-1185">Reference proteome</keyword>
<organism evidence="2 3">
    <name type="scientific">Rhodovarius crocodyli</name>
    <dbReference type="NCBI Taxonomy" id="1979269"/>
    <lineage>
        <taxon>Bacteria</taxon>
        <taxon>Pseudomonadati</taxon>
        <taxon>Pseudomonadota</taxon>
        <taxon>Alphaproteobacteria</taxon>
        <taxon>Acetobacterales</taxon>
        <taxon>Roseomonadaceae</taxon>
        <taxon>Rhodovarius</taxon>
    </lineage>
</organism>
<evidence type="ECO:0000256" key="1">
    <source>
        <dbReference type="SAM" id="SignalP"/>
    </source>
</evidence>
<feature type="chain" id="PRO_5019356761" evidence="1">
    <location>
        <begin position="26"/>
        <end position="220"/>
    </location>
</feature>
<name>A0A437MLM3_9PROT</name>
<feature type="signal peptide" evidence="1">
    <location>
        <begin position="1"/>
        <end position="25"/>
    </location>
</feature>
<evidence type="ECO:0000313" key="3">
    <source>
        <dbReference type="Proteomes" id="UP000282957"/>
    </source>
</evidence>
<sequence>MRLMRRAFVALAVLLGLGALAPAQAQNRFYLINNSGEVIREAYVSSSRVQNWGPDILGSSVLPAGNQVFVTPTFGDCVLDVRVVYMSGREATRMGVNACSITRIVFGGGGGNGVYQQPGAGAGAVIGGGGGAAVTSGNPSFNLINGTGTTIREVYASSSQQSNWGPDRLGANVLNPGGNIYIGLPGSMGCMTDIRVVFMNGASQERRGIETCSIGSLTWR</sequence>
<dbReference type="RefSeq" id="WP_127785049.1">
    <property type="nucleotide sequence ID" value="NZ_SACL01000001.1"/>
</dbReference>
<reference evidence="2 3" key="1">
    <citation type="submission" date="2019-01" db="EMBL/GenBank/DDBJ databases">
        <authorList>
            <person name="Chen W.-M."/>
        </authorList>
    </citation>
    <scope>NUCLEOTIDE SEQUENCE [LARGE SCALE GENOMIC DNA]</scope>
    <source>
        <strain evidence="2 3">CCP-6</strain>
    </source>
</reference>